<dbReference type="OMA" id="TDWWGRA"/>
<dbReference type="Pfam" id="PF01735">
    <property type="entry name" value="PLA2_B"/>
    <property type="match status" value="1"/>
</dbReference>
<evidence type="ECO:0000256" key="5">
    <source>
        <dbReference type="ARBA" id="ARBA00022963"/>
    </source>
</evidence>
<dbReference type="eggNOG" id="KOG1325">
    <property type="taxonomic scope" value="Eukaryota"/>
</dbReference>
<dbReference type="GO" id="GO:0004623">
    <property type="term" value="F:phospholipase A2 activity"/>
    <property type="evidence" value="ECO:0007669"/>
    <property type="project" value="TreeGrafter"/>
</dbReference>
<dbReference type="FunFam" id="3.40.1090.10:FF:000010">
    <property type="entry name" value="Lysophospholipase"/>
    <property type="match status" value="1"/>
</dbReference>
<dbReference type="PANTHER" id="PTHR10728:SF33">
    <property type="entry name" value="LYSOPHOSPHOLIPASE 1-RELATED"/>
    <property type="match status" value="1"/>
</dbReference>
<sequence>MISSIFNFTFFSQPDRNPYAPFPATCPDHAIVREASNISDNEKSYIQQRQAVTNKNLITFLNDRANLSNFDAEKFINDYSSEHNITLGLAFSGGGYRAMLCGAGEMLGLDSRYSGAKSNGLGGLLQSATYMSGLSGGSWLVGSVVLNDFISIEDVLNGDINIWNLEDSIINPSGINIFGTVQYYTDIEEAVSAKMDAGFNASITDVWGRALSHQFFPDDNSGENVTWSSIRNLSSFQDHSMPYPIVVANGRTPGSYIINENSTVFEVSPYELGSWDPSLNSFSDVQFLGSYMDNGTPNNSDSCIVNFDNAGFIMGTSSSLFNQFILQLNGTGIPDAIKSVINDILSRVSHAEVDIALYFPNPFRRVETAASINIVLNNTLYLVDGGEDLQNVPYYPLIQPDRKLDIIFAYDNSADTEQSWPNGTSISYTYLRQFSDQGRGTPFPFVPGVDDFLDQGLNQRPTFFGCDAENMTNLLNFHGNPDLNVTDIPLVVQLTNQRFSYNSNTSTFKMSYDDDEVRSMIQNGFEVSSRGNFSDDDNWARCVGCAIIRRSQERLGLEQSEECKECFDQYCWRGGEKGAASATVDLESYTTLASIATSSHSELPEQSSATAEATTTSSTTKKSGGQHRAVITWSIASFFVHALEFMFLF</sequence>
<dbReference type="Proteomes" id="UP000002258">
    <property type="component" value="Chromosome 2"/>
</dbReference>
<dbReference type="EMBL" id="CP000496">
    <property type="protein sequence ID" value="ABN64650.2"/>
    <property type="molecule type" value="Genomic_DNA"/>
</dbReference>
<dbReference type="HOGENOM" id="CLU_014602_0_1_1"/>
<dbReference type="AlphaFoldDB" id="A3LQB5"/>
<comment type="function">
    <text evidence="8">Catalyzes the release of fatty acids from lysophospholipids. Phospholipase B may well contribute to pathogenicity by abetting the fungus in damaging and traversing host cell membranes, processes which likely increase the rapidity of disseminated infection.</text>
</comment>
<dbReference type="PANTHER" id="PTHR10728">
    <property type="entry name" value="CYTOSOLIC PHOSPHOLIPASE A2"/>
    <property type="match status" value="1"/>
</dbReference>
<evidence type="ECO:0000256" key="7">
    <source>
        <dbReference type="ARBA" id="ARBA00023180"/>
    </source>
</evidence>
<dbReference type="OrthoDB" id="4084751at2759"/>
<evidence type="ECO:0000256" key="6">
    <source>
        <dbReference type="ARBA" id="ARBA00023098"/>
    </source>
</evidence>
<dbReference type="GO" id="GO:0004622">
    <property type="term" value="F:phosphatidylcholine lysophospholipase activity"/>
    <property type="evidence" value="ECO:0007669"/>
    <property type="project" value="UniProtKB-EC"/>
</dbReference>
<comment type="catalytic activity">
    <reaction evidence="10">
        <text>a 1-acyl-sn-glycero-3-phosphocholine + H2O = sn-glycerol 3-phosphocholine + a fatty acid + H(+)</text>
        <dbReference type="Rhea" id="RHEA:15177"/>
        <dbReference type="ChEBI" id="CHEBI:15377"/>
        <dbReference type="ChEBI" id="CHEBI:15378"/>
        <dbReference type="ChEBI" id="CHEBI:16870"/>
        <dbReference type="ChEBI" id="CHEBI:28868"/>
        <dbReference type="ChEBI" id="CHEBI:58168"/>
        <dbReference type="EC" id="3.1.1.5"/>
    </reaction>
</comment>
<gene>
    <name evidence="13" type="primary">PLB5</name>
    <name evidence="13" type="ORF">PICST_69971</name>
</gene>
<name>A3LQB5_PICST</name>
<dbReference type="SUPFAM" id="SSF52151">
    <property type="entry name" value="FabD/lysophospholipase-like"/>
    <property type="match status" value="1"/>
</dbReference>
<evidence type="ECO:0000256" key="2">
    <source>
        <dbReference type="ARBA" id="ARBA00013274"/>
    </source>
</evidence>
<evidence type="ECO:0000256" key="1">
    <source>
        <dbReference type="ARBA" id="ARBA00008780"/>
    </source>
</evidence>
<evidence type="ECO:0000256" key="8">
    <source>
        <dbReference type="ARBA" id="ARBA00059407"/>
    </source>
</evidence>
<dbReference type="STRING" id="322104.A3LQB5"/>
<dbReference type="RefSeq" id="XP_001382679.2">
    <property type="nucleotide sequence ID" value="XM_001382642.1"/>
</dbReference>
<evidence type="ECO:0000256" key="3">
    <source>
        <dbReference type="ARBA" id="ARBA00022729"/>
    </source>
</evidence>
<reference evidence="13 14" key="1">
    <citation type="journal article" date="2007" name="Nat. Biotechnol.">
        <title>Genome sequence of the lignocellulose-bioconverting and xylose-fermenting yeast Pichia stipitis.</title>
        <authorList>
            <person name="Jeffries T.W."/>
            <person name="Grigoriev I.V."/>
            <person name="Grimwood J."/>
            <person name="Laplaza J.M."/>
            <person name="Aerts A."/>
            <person name="Salamov A."/>
            <person name="Schmutz J."/>
            <person name="Lindquist E."/>
            <person name="Dehal P."/>
            <person name="Shapiro H."/>
            <person name="Jin Y.S."/>
            <person name="Passoth V."/>
            <person name="Richardson P.M."/>
        </authorList>
    </citation>
    <scope>NUCLEOTIDE SEQUENCE [LARGE SCALE GENOMIC DNA]</scope>
    <source>
        <strain evidence="14">ATCC 58785 / CBS 6054 / NBRC 10063 / NRRL Y-11545</strain>
    </source>
</reference>
<proteinExistence type="inferred from homology"/>
<dbReference type="GO" id="GO:0005576">
    <property type="term" value="C:extracellular region"/>
    <property type="evidence" value="ECO:0007669"/>
    <property type="project" value="TreeGrafter"/>
</dbReference>
<comment type="similarity">
    <text evidence="1 10">Belongs to the lysophospholipase family.</text>
</comment>
<keyword evidence="3" id="KW-0732">Signal</keyword>
<keyword evidence="4 9" id="KW-0378">Hydrolase</keyword>
<dbReference type="SMART" id="SM00022">
    <property type="entry name" value="PLAc"/>
    <property type="match status" value="1"/>
</dbReference>
<evidence type="ECO:0000259" key="12">
    <source>
        <dbReference type="PROSITE" id="PS51210"/>
    </source>
</evidence>
<feature type="region of interest" description="Disordered" evidence="11">
    <location>
        <begin position="599"/>
        <end position="623"/>
    </location>
</feature>
<accession>A3LQB5</accession>
<evidence type="ECO:0000256" key="11">
    <source>
        <dbReference type="SAM" id="MobiDB-lite"/>
    </source>
</evidence>
<keyword evidence="6 9" id="KW-0443">Lipid metabolism</keyword>
<keyword evidence="7" id="KW-0325">Glycoprotein</keyword>
<dbReference type="GO" id="GO:0005829">
    <property type="term" value="C:cytosol"/>
    <property type="evidence" value="ECO:0007669"/>
    <property type="project" value="TreeGrafter"/>
</dbReference>
<dbReference type="EC" id="3.1.1.5" evidence="2 10"/>
<keyword evidence="14" id="KW-1185">Reference proteome</keyword>
<dbReference type="GO" id="GO:0046475">
    <property type="term" value="P:glycerophospholipid catabolic process"/>
    <property type="evidence" value="ECO:0007669"/>
    <property type="project" value="TreeGrafter"/>
</dbReference>
<feature type="compositionally biased region" description="Low complexity" evidence="11">
    <location>
        <begin position="607"/>
        <end position="623"/>
    </location>
</feature>
<dbReference type="Gene3D" id="3.40.1090.10">
    <property type="entry name" value="Cytosolic phospholipase A2 catalytic domain"/>
    <property type="match status" value="1"/>
</dbReference>
<dbReference type="InterPro" id="IPR016035">
    <property type="entry name" value="Acyl_Trfase/lysoPLipase"/>
</dbReference>
<dbReference type="GO" id="GO:0005886">
    <property type="term" value="C:plasma membrane"/>
    <property type="evidence" value="ECO:0007669"/>
    <property type="project" value="TreeGrafter"/>
</dbReference>
<protein>
    <recommendedName>
        <fullName evidence="2 10">Lysophospholipase</fullName>
        <ecNumber evidence="2 10">3.1.1.5</ecNumber>
    </recommendedName>
</protein>
<evidence type="ECO:0000313" key="14">
    <source>
        <dbReference type="Proteomes" id="UP000002258"/>
    </source>
</evidence>
<dbReference type="GeneID" id="4837317"/>
<evidence type="ECO:0000313" key="13">
    <source>
        <dbReference type="EMBL" id="ABN64650.2"/>
    </source>
</evidence>
<evidence type="ECO:0000256" key="4">
    <source>
        <dbReference type="ARBA" id="ARBA00022801"/>
    </source>
</evidence>
<keyword evidence="5 9" id="KW-0442">Lipid degradation</keyword>
<dbReference type="InParanoid" id="A3LQB5"/>
<dbReference type="InterPro" id="IPR002642">
    <property type="entry name" value="LysoPLipase_cat_dom"/>
</dbReference>
<dbReference type="PROSITE" id="PS51210">
    <property type="entry name" value="PLA2C"/>
    <property type="match status" value="1"/>
</dbReference>
<organism evidence="13 14">
    <name type="scientific">Scheffersomyces stipitis (strain ATCC 58785 / CBS 6054 / NBRC 10063 / NRRL Y-11545)</name>
    <name type="common">Yeast</name>
    <name type="synonym">Pichia stipitis</name>
    <dbReference type="NCBI Taxonomy" id="322104"/>
    <lineage>
        <taxon>Eukaryota</taxon>
        <taxon>Fungi</taxon>
        <taxon>Dikarya</taxon>
        <taxon>Ascomycota</taxon>
        <taxon>Saccharomycotina</taxon>
        <taxon>Pichiomycetes</taxon>
        <taxon>Debaryomycetaceae</taxon>
        <taxon>Scheffersomyces</taxon>
    </lineage>
</organism>
<evidence type="ECO:0000256" key="10">
    <source>
        <dbReference type="RuleBase" id="RU362103"/>
    </source>
</evidence>
<evidence type="ECO:0000256" key="9">
    <source>
        <dbReference type="PROSITE-ProRule" id="PRU00555"/>
    </source>
</evidence>
<feature type="domain" description="PLA2c" evidence="12">
    <location>
        <begin position="25"/>
        <end position="577"/>
    </location>
</feature>
<dbReference type="GO" id="GO:0005783">
    <property type="term" value="C:endoplasmic reticulum"/>
    <property type="evidence" value="ECO:0007669"/>
    <property type="project" value="TreeGrafter"/>
</dbReference>
<dbReference type="KEGG" id="pic:PICST_69971"/>